<dbReference type="GO" id="GO:0005643">
    <property type="term" value="C:nuclear pore"/>
    <property type="evidence" value="ECO:0007669"/>
    <property type="project" value="UniProtKB-SubCell"/>
</dbReference>
<dbReference type="Pfam" id="PF24541">
    <property type="entry name" value="Thioredox_PDIA6_C"/>
    <property type="match status" value="1"/>
</dbReference>
<keyword evidence="6" id="KW-0472">Membrane</keyword>
<dbReference type="InterPro" id="IPR011502">
    <property type="entry name" value="Nucleoporin_Nup85"/>
</dbReference>
<dbReference type="OrthoDB" id="427280at2759"/>
<evidence type="ECO:0000256" key="3">
    <source>
        <dbReference type="ARBA" id="ARBA00023157"/>
    </source>
</evidence>
<name>A0A168PNK2_ABSGL</name>
<keyword evidence="6" id="KW-0906">Nuclear pore complex</keyword>
<protein>
    <recommendedName>
        <fullName evidence="6">Nuclear pore complex protein Nup85</fullName>
    </recommendedName>
</protein>
<accession>A0A168PNK2</accession>
<feature type="domain" description="Thioredoxin" evidence="7">
    <location>
        <begin position="573"/>
        <end position="705"/>
    </location>
</feature>
<evidence type="ECO:0000256" key="1">
    <source>
        <dbReference type="ARBA" id="ARBA00001182"/>
    </source>
</evidence>
<dbReference type="GO" id="GO:0015031">
    <property type="term" value="P:protein transport"/>
    <property type="evidence" value="ECO:0007669"/>
    <property type="project" value="UniProtKB-KW"/>
</dbReference>
<dbReference type="GO" id="GO:0034976">
    <property type="term" value="P:response to endoplasmic reticulum stress"/>
    <property type="evidence" value="ECO:0007669"/>
    <property type="project" value="TreeGrafter"/>
</dbReference>
<dbReference type="PROSITE" id="PS51352">
    <property type="entry name" value="THIOREDOXIN_2"/>
    <property type="match status" value="1"/>
</dbReference>
<keyword evidence="6" id="KW-0811">Translocation</keyword>
<dbReference type="Pfam" id="PF00085">
    <property type="entry name" value="Thioredoxin"/>
    <property type="match status" value="1"/>
</dbReference>
<gene>
    <name evidence="8" type="primary">ABSGL_08504.1 scaffold 10403</name>
</gene>
<dbReference type="Gene3D" id="3.40.30.10">
    <property type="entry name" value="Glutaredoxin"/>
    <property type="match status" value="1"/>
</dbReference>
<evidence type="ECO:0000256" key="5">
    <source>
        <dbReference type="ARBA" id="ARBA00023284"/>
    </source>
</evidence>
<keyword evidence="9" id="KW-1185">Reference proteome</keyword>
<dbReference type="InterPro" id="IPR013766">
    <property type="entry name" value="Thioredoxin_domain"/>
</dbReference>
<evidence type="ECO:0000313" key="8">
    <source>
        <dbReference type="EMBL" id="SAM02688.1"/>
    </source>
</evidence>
<keyword evidence="6" id="KW-0509">mRNA transport</keyword>
<organism evidence="8">
    <name type="scientific">Absidia glauca</name>
    <name type="common">Pin mould</name>
    <dbReference type="NCBI Taxonomy" id="4829"/>
    <lineage>
        <taxon>Eukaryota</taxon>
        <taxon>Fungi</taxon>
        <taxon>Fungi incertae sedis</taxon>
        <taxon>Mucoromycota</taxon>
        <taxon>Mucoromycotina</taxon>
        <taxon>Mucoromycetes</taxon>
        <taxon>Mucorales</taxon>
        <taxon>Cunninghamellaceae</taxon>
        <taxon>Absidia</taxon>
    </lineage>
</organism>
<dbReference type="GO" id="GO:0051028">
    <property type="term" value="P:mRNA transport"/>
    <property type="evidence" value="ECO:0007669"/>
    <property type="project" value="UniProtKB-KW"/>
</dbReference>
<evidence type="ECO:0000256" key="2">
    <source>
        <dbReference type="ARBA" id="ARBA00004319"/>
    </source>
</evidence>
<dbReference type="Proteomes" id="UP000078561">
    <property type="component" value="Unassembled WGS sequence"/>
</dbReference>
<dbReference type="AlphaFoldDB" id="A0A168PNK2"/>
<dbReference type="InParanoid" id="A0A168PNK2"/>
<keyword evidence="5" id="KW-0676">Redox-active center</keyword>
<dbReference type="PRINTS" id="PR00421">
    <property type="entry name" value="THIOREDOXIN"/>
</dbReference>
<comment type="function">
    <text evidence="6">Functions as a component of the nuclear pore complex (NPC).</text>
</comment>
<dbReference type="GO" id="GO:0003756">
    <property type="term" value="F:protein disulfide isomerase activity"/>
    <property type="evidence" value="ECO:0007669"/>
    <property type="project" value="UniProtKB-EC"/>
</dbReference>
<proteinExistence type="inferred from homology"/>
<reference evidence="8" key="1">
    <citation type="submission" date="2016-04" db="EMBL/GenBank/DDBJ databases">
        <authorList>
            <person name="Evans L.H."/>
            <person name="Alamgir A."/>
            <person name="Owens N."/>
            <person name="Weber N.D."/>
            <person name="Virtaneva K."/>
            <person name="Barbian K."/>
            <person name="Babar A."/>
            <person name="Rosenke K."/>
        </authorList>
    </citation>
    <scope>NUCLEOTIDE SEQUENCE [LARGE SCALE GENOMIC DNA]</scope>
    <source>
        <strain evidence="8">CBS 101.48</strain>
    </source>
</reference>
<evidence type="ECO:0000256" key="6">
    <source>
        <dbReference type="RuleBase" id="RU365073"/>
    </source>
</evidence>
<dbReference type="InterPro" id="IPR057305">
    <property type="entry name" value="Thioredox_PDIA6_C"/>
</dbReference>
<comment type="catalytic activity">
    <reaction evidence="1">
        <text>Catalyzes the rearrangement of -S-S- bonds in proteins.</text>
        <dbReference type="EC" id="5.3.4.1"/>
    </reaction>
</comment>
<evidence type="ECO:0000313" key="9">
    <source>
        <dbReference type="Proteomes" id="UP000078561"/>
    </source>
</evidence>
<comment type="subcellular location">
    <subcellularLocation>
        <location evidence="2">Endoplasmic reticulum lumen</location>
    </subcellularLocation>
    <subcellularLocation>
        <location evidence="6">Nucleus</location>
        <location evidence="6">Nuclear pore complex</location>
    </subcellularLocation>
</comment>
<keyword evidence="6" id="KW-0539">Nucleus</keyword>
<sequence length="967" mass="108457">MEQALDSTSTISAFVSAYAAYLHDYCHDIQYDSDDKTDPATREKERLVYQKISVIWQLLQAMYFPGRKASYNYGTNLMAWLNRFDKRAIMQFDIQGVFNSPIPSRHASFWPLVYKLTLRGELDSLQRLVHIASERAPDPSEKAILQTVAQSIGYFPARASSSSSSSANREEWKDKATEGLRIMGTYEKDRSTLVSYAQTIIHIMLGDTTTLCHNAVSSVEAIVAAIYYQDDNTITVRTIHSLALQVNELRDHTHNNIHDQHIGLLSLLKGDIYGALEEFAQLDWWLLAHVIDILDEYMVQGVLDGDCLFGTRPLSIDLGGGQMEVDARSFFILTYARGLVEQEHMWETALDYMGTCGEVGKREINKIIGKISPSNDQIILGVVEYCTRSGLLNARQQIFEKTAHQLLEQHAYVAAIRYYYLAGNDQQIDHVFKTCLYHHYRHKSDLDPLDGLGRHKSRCDGPYARFYFRYSATVTLYKADNYDEAAQKAVDLLLMDSPKDVLFAFFVQSMTLLTQSALTLSAQTIQQLAQRFSEIVTIDNKEGLGLLLDCLPMDQDANQVVSSLCEMYKAALVLCANLALSAAMYSSRDAVVELTPKNFKQQVLATDKLVAVEFYAPWCGHCQKLAPEWKKAANNLKGLVTVAAINCDGEANRPLCGQYDVKGFPTIKVFRSNTNKKGVRTKKPTDYQGPREAKPLVDHLLSQQPSNVRLIKGDPAKVKSKASISIDDFLETEAMILFTDKPTTTPLYKALSVDFGGLWMGEVKKSEKQVLDLFGVQSFPTLLVLKPGEEASVYSGKLKYQPLFDYLSTLAPASSESKKETTPSQAPETPVQTKVEELASDKTLQHHCASGICVVAIVSPEEKDDLKVVHELHDQNTNGLFRFGWMTSDKASAIVKQLDLVQDYPGLFILHASKQLYRPYVGAWDQKSIARWLDQIASGRVQAFAFSGDLKISSEEQHQEKAARDEL</sequence>
<comment type="subunit">
    <text evidence="6">Component of the nuclear pore complex (NPC).</text>
</comment>
<keyword evidence="6" id="KW-0813">Transport</keyword>
<dbReference type="GO" id="GO:0031965">
    <property type="term" value="C:nuclear membrane"/>
    <property type="evidence" value="ECO:0007669"/>
    <property type="project" value="UniProtKB-UniRule"/>
</dbReference>
<evidence type="ECO:0000256" key="4">
    <source>
        <dbReference type="ARBA" id="ARBA00023235"/>
    </source>
</evidence>
<evidence type="ECO:0000259" key="7">
    <source>
        <dbReference type="PROSITE" id="PS51352"/>
    </source>
</evidence>
<dbReference type="SUPFAM" id="SSF52833">
    <property type="entry name" value="Thioredoxin-like"/>
    <property type="match status" value="2"/>
</dbReference>
<dbReference type="Pfam" id="PF07575">
    <property type="entry name" value="Nucleopor_Nup85"/>
    <property type="match status" value="1"/>
</dbReference>
<comment type="similarity">
    <text evidence="6">Belongs to the nucleoporin Nup85 family.</text>
</comment>
<dbReference type="PANTHER" id="PTHR45815">
    <property type="entry name" value="PROTEIN DISULFIDE-ISOMERASE A6"/>
    <property type="match status" value="1"/>
</dbReference>
<keyword evidence="3" id="KW-1015">Disulfide bond</keyword>
<dbReference type="GO" id="GO:0015035">
    <property type="term" value="F:protein-disulfide reductase activity"/>
    <property type="evidence" value="ECO:0007669"/>
    <property type="project" value="TreeGrafter"/>
</dbReference>
<dbReference type="GO" id="GO:0005788">
    <property type="term" value="C:endoplasmic reticulum lumen"/>
    <property type="evidence" value="ECO:0007669"/>
    <property type="project" value="UniProtKB-SubCell"/>
</dbReference>
<keyword evidence="4" id="KW-0413">Isomerase</keyword>
<dbReference type="InterPro" id="IPR036249">
    <property type="entry name" value="Thioredoxin-like_sf"/>
</dbReference>
<keyword evidence="6" id="KW-0653">Protein transport</keyword>
<dbReference type="STRING" id="4829.A0A168PNK2"/>
<dbReference type="PANTHER" id="PTHR45815:SF3">
    <property type="entry name" value="PROTEIN DISULFIDE-ISOMERASE A6"/>
    <property type="match status" value="1"/>
</dbReference>
<dbReference type="EMBL" id="LT554008">
    <property type="protein sequence ID" value="SAM02688.1"/>
    <property type="molecule type" value="Genomic_DNA"/>
</dbReference>